<dbReference type="Proteomes" id="UP000184368">
    <property type="component" value="Unassembled WGS sequence"/>
</dbReference>
<keyword evidence="1" id="KW-0732">Signal</keyword>
<reference evidence="2 3" key="1">
    <citation type="submission" date="2016-11" db="EMBL/GenBank/DDBJ databases">
        <authorList>
            <person name="Jaros S."/>
            <person name="Januszkiewicz K."/>
            <person name="Wedrychowicz H."/>
        </authorList>
    </citation>
    <scope>NUCLEOTIDE SEQUENCE [LARGE SCALE GENOMIC DNA]</scope>
    <source>
        <strain evidence="2 3">DSM 26897</strain>
    </source>
</reference>
<accession>A0A1M5GR72</accession>
<keyword evidence="3" id="KW-1185">Reference proteome</keyword>
<evidence type="ECO:0008006" key="4">
    <source>
        <dbReference type="Google" id="ProtNLM"/>
    </source>
</evidence>
<dbReference type="PROSITE" id="PS51257">
    <property type="entry name" value="PROKAR_LIPOPROTEIN"/>
    <property type="match status" value="1"/>
</dbReference>
<dbReference type="RefSeq" id="WP_073046521.1">
    <property type="nucleotide sequence ID" value="NZ_FQUO01000017.1"/>
</dbReference>
<dbReference type="OrthoDB" id="669636at2"/>
<name>A0A1M5GR72_9BACT</name>
<evidence type="ECO:0000313" key="3">
    <source>
        <dbReference type="Proteomes" id="UP000184368"/>
    </source>
</evidence>
<evidence type="ECO:0000313" key="2">
    <source>
        <dbReference type="EMBL" id="SHG06224.1"/>
    </source>
</evidence>
<protein>
    <recommendedName>
        <fullName evidence="4">Lipoprotein</fullName>
    </recommendedName>
</protein>
<proteinExistence type="predicted"/>
<dbReference type="STRING" id="1302690.BUE76_02655"/>
<gene>
    <name evidence="2" type="ORF">SAMN05444008_11725</name>
</gene>
<dbReference type="Gene3D" id="3.40.50.10610">
    <property type="entry name" value="ABC-type transport auxiliary lipoprotein component"/>
    <property type="match status" value="1"/>
</dbReference>
<feature type="chain" id="PRO_5012228979" description="Lipoprotein" evidence="1">
    <location>
        <begin position="24"/>
        <end position="213"/>
    </location>
</feature>
<organism evidence="2 3">
    <name type="scientific">Cnuella takakiae</name>
    <dbReference type="NCBI Taxonomy" id="1302690"/>
    <lineage>
        <taxon>Bacteria</taxon>
        <taxon>Pseudomonadati</taxon>
        <taxon>Bacteroidota</taxon>
        <taxon>Chitinophagia</taxon>
        <taxon>Chitinophagales</taxon>
        <taxon>Chitinophagaceae</taxon>
        <taxon>Cnuella</taxon>
    </lineage>
</organism>
<evidence type="ECO:0000256" key="1">
    <source>
        <dbReference type="SAM" id="SignalP"/>
    </source>
</evidence>
<dbReference type="AlphaFoldDB" id="A0A1M5GR72"/>
<feature type="signal peptide" evidence="1">
    <location>
        <begin position="1"/>
        <end position="23"/>
    </location>
</feature>
<dbReference type="EMBL" id="FQUO01000017">
    <property type="protein sequence ID" value="SHG06224.1"/>
    <property type="molecule type" value="Genomic_DNA"/>
</dbReference>
<sequence>MKTLLPALAALLLLLTACGPAIYKTNDFATVAATHKTVAILPAQVAINLRPNEMRRTTPEMLEKNEAATGYAIQEKLYGWFLRRSNRFHYTVKFQDVSQTNALLEEARLSYTDLSRKSRAELARLLGVDAVISTQLRTDKPMNEGVAIAMGLVFGAWGSTNQAVTTIHIHEANQGDLLWKYDYQAQGSVGSSPENLVNALMRNASRKFPYNGK</sequence>